<reference evidence="1 2" key="1">
    <citation type="submission" date="2020-02" db="EMBL/GenBank/DDBJ databases">
        <authorList>
            <person name="Bojorquez D.A."/>
            <person name="Alcantara J.K.D.L."/>
            <person name="Arambulo J.M.L."/>
            <person name="Budzinski C.A."/>
            <person name="Campbell G.A."/>
            <person name="Dosanjh M.K."/>
            <person name="Gallardo M.A."/>
            <person name="Huang C."/>
            <person name="Nguyen N."/>
            <person name="Yee O.M."/>
            <person name="Ngo R.T."/>
            <person name="Kapinos A."/>
            <person name="Freise A.C."/>
            <person name="Reddi K."/>
            <person name="Moberg-Parker J."/>
            <person name="Garlena R.A."/>
            <person name="Russell D.A."/>
            <person name="Pope W.H."/>
            <person name="Jacobs-Sera D."/>
            <person name="Hatfull G.F."/>
        </authorList>
    </citation>
    <scope>NUCLEOTIDE SEQUENCE [LARGE SCALE GENOMIC DNA]</scope>
</reference>
<dbReference type="GeneID" id="55816786"/>
<keyword evidence="2" id="KW-1185">Reference proteome</keyword>
<proteinExistence type="predicted"/>
<dbReference type="RefSeq" id="YP_009887331.1">
    <property type="nucleotide sequence ID" value="NC_049498.1"/>
</dbReference>
<dbReference type="EMBL" id="MT024868">
    <property type="protein sequence ID" value="QIN94394.1"/>
    <property type="molecule type" value="Genomic_DNA"/>
</dbReference>
<organism evidence="1 2">
    <name type="scientific">Arthrobacter phage Abba</name>
    <dbReference type="NCBI Taxonomy" id="2713256"/>
    <lineage>
        <taxon>Viruses</taxon>
        <taxon>Duplodnaviria</taxon>
        <taxon>Heunggongvirae</taxon>
        <taxon>Uroviricota</taxon>
        <taxon>Caudoviricetes</taxon>
        <taxon>Berryhillviridae</taxon>
        <taxon>Ayohtrevirus</taxon>
        <taxon>Ayohtrevirus abba</taxon>
    </lineage>
</organism>
<gene>
    <name evidence="1" type="primary">65</name>
    <name evidence="1" type="ORF">SEA_ABBA_65</name>
</gene>
<evidence type="ECO:0000313" key="2">
    <source>
        <dbReference type="Proteomes" id="UP000500909"/>
    </source>
</evidence>
<name>A0A6G8R2H5_9CAUD</name>
<protein>
    <submittedName>
        <fullName evidence="1">Uncharacterized protein</fullName>
    </submittedName>
</protein>
<accession>A0A6G8R2H5</accession>
<evidence type="ECO:0000313" key="1">
    <source>
        <dbReference type="EMBL" id="QIN94394.1"/>
    </source>
</evidence>
<dbReference type="KEGG" id="vg:55816786"/>
<sequence>MKIVGAWNAGRTEYGKKGFDNFLIGASWQHWGAHATERQTVLYLGLWTVTVTTPSGPGKTRKDYFA</sequence>
<dbReference type="Proteomes" id="UP000500909">
    <property type="component" value="Segment"/>
</dbReference>